<keyword evidence="5 12" id="KW-1133">Transmembrane helix</keyword>
<accession>A0A2T7UJ88</accession>
<dbReference type="GO" id="GO:0005886">
    <property type="term" value="C:plasma membrane"/>
    <property type="evidence" value="ECO:0007669"/>
    <property type="project" value="UniProtKB-SubCell"/>
</dbReference>
<feature type="transmembrane region" description="Helical" evidence="12">
    <location>
        <begin position="12"/>
        <end position="29"/>
    </location>
</feature>
<evidence type="ECO:0000259" key="13">
    <source>
        <dbReference type="PROSITE" id="PS50198"/>
    </source>
</evidence>
<dbReference type="OrthoDB" id="9812372at2"/>
<reference evidence="14" key="1">
    <citation type="submission" date="2017-04" db="EMBL/GenBank/DDBJ databases">
        <title>Unexpected and diverse lifestyles within the genus Limnohabitans.</title>
        <authorList>
            <person name="Kasalicky V."/>
            <person name="Mehrshad M."/>
            <person name="Andrei S.-A."/>
            <person name="Salcher M."/>
            <person name="Kratochvilova H."/>
            <person name="Simek K."/>
            <person name="Ghai R."/>
        </authorList>
    </citation>
    <scope>NUCLEOTIDE SEQUENCE [LARGE SCALE GENOMIC DNA]</scope>
    <source>
        <strain evidence="14">II-D5</strain>
    </source>
</reference>
<organism evidence="14 15">
    <name type="scientific">Limnohabitans planktonicus II-D5</name>
    <dbReference type="NCBI Taxonomy" id="1293045"/>
    <lineage>
        <taxon>Bacteria</taxon>
        <taxon>Pseudomonadati</taxon>
        <taxon>Pseudomonadota</taxon>
        <taxon>Betaproteobacteria</taxon>
        <taxon>Burkholderiales</taxon>
        <taxon>Comamonadaceae</taxon>
        <taxon>Limnohabitans</taxon>
    </lineage>
</organism>
<feature type="domain" description="PpiC" evidence="13">
    <location>
        <begin position="268"/>
        <end position="371"/>
    </location>
</feature>
<comment type="subcellular location">
    <subcellularLocation>
        <location evidence="1">Cell inner membrane</location>
        <topology evidence="1">Single-pass type II membrane protein</topology>
        <orientation evidence="1">Periplasmic side</orientation>
    </subcellularLocation>
</comment>
<dbReference type="PROSITE" id="PS50198">
    <property type="entry name" value="PPIC_PPIASE_2"/>
    <property type="match status" value="1"/>
</dbReference>
<dbReference type="Pfam" id="PF13624">
    <property type="entry name" value="SurA_N_3"/>
    <property type="match status" value="1"/>
</dbReference>
<evidence type="ECO:0000256" key="4">
    <source>
        <dbReference type="ARBA" id="ARBA00022692"/>
    </source>
</evidence>
<evidence type="ECO:0000256" key="9">
    <source>
        <dbReference type="ARBA" id="ARBA00040743"/>
    </source>
</evidence>
<keyword evidence="11 14" id="KW-0413">Isomerase</keyword>
<dbReference type="SUPFAM" id="SSF109998">
    <property type="entry name" value="Triger factor/SurA peptide-binding domain-like"/>
    <property type="match status" value="1"/>
</dbReference>
<dbReference type="Gene3D" id="1.10.4030.10">
    <property type="entry name" value="Porin chaperone SurA, peptide-binding domain"/>
    <property type="match status" value="1"/>
</dbReference>
<name>A0A2T7UJ88_9BURK</name>
<evidence type="ECO:0000256" key="2">
    <source>
        <dbReference type="ARBA" id="ARBA00022475"/>
    </source>
</evidence>
<dbReference type="Pfam" id="PF13616">
    <property type="entry name" value="Rotamase_3"/>
    <property type="match status" value="1"/>
</dbReference>
<keyword evidence="11" id="KW-0697">Rotamase</keyword>
<evidence type="ECO:0000256" key="5">
    <source>
        <dbReference type="ARBA" id="ARBA00022989"/>
    </source>
</evidence>
<evidence type="ECO:0000313" key="15">
    <source>
        <dbReference type="Proteomes" id="UP000037507"/>
    </source>
</evidence>
<keyword evidence="3" id="KW-0997">Cell inner membrane</keyword>
<proteinExistence type="inferred from homology"/>
<evidence type="ECO:0000256" key="3">
    <source>
        <dbReference type="ARBA" id="ARBA00022519"/>
    </source>
</evidence>
<dbReference type="InterPro" id="IPR000297">
    <property type="entry name" value="PPIase_PpiC"/>
</dbReference>
<evidence type="ECO:0000256" key="10">
    <source>
        <dbReference type="ARBA" id="ARBA00042775"/>
    </source>
</evidence>
<dbReference type="AlphaFoldDB" id="A0A2T7UJ88"/>
<keyword evidence="4 12" id="KW-0812">Transmembrane</keyword>
<evidence type="ECO:0000256" key="8">
    <source>
        <dbReference type="ARBA" id="ARBA00038408"/>
    </source>
</evidence>
<dbReference type="GO" id="GO:0003755">
    <property type="term" value="F:peptidyl-prolyl cis-trans isomerase activity"/>
    <property type="evidence" value="ECO:0007669"/>
    <property type="project" value="UniProtKB-KW"/>
</dbReference>
<dbReference type="EMBL" id="LFYT02000001">
    <property type="protein sequence ID" value="PVE44732.1"/>
    <property type="molecule type" value="Genomic_DNA"/>
</dbReference>
<dbReference type="InterPro" id="IPR027304">
    <property type="entry name" value="Trigger_fact/SurA_dom_sf"/>
</dbReference>
<gene>
    <name evidence="14" type="ORF">H663_001600</name>
</gene>
<dbReference type="STRING" id="1293045.H663_16450"/>
<sequence length="643" mass="71234">MFDSIRNHSKILMGLLFLLVIPSFVLFGVDSYSRFEDKGAVVARVDGQKISQADWDAAHQREVERIRASMPNLDAKLLDSAEARYATLERLVNDRLISVAAEKQLLVTSDQRLARYLQQDPSIAGLRGPDGKLDMERYRQLAASQGMTPEMLESQVRRDLSNQQVIGALQGSVLASQTQTDAALQAYLQRREVQIQRWMPADFASKVQVTDAELEKFYQAQSERFRSTETADVEYLVLDAASLQKSITLAEQDLKTYYEQNLQRLAGQEQRRASHILINAAKDAPAAERQKARAKADELLAEVRKNPKSFADLARKNSQDPGSSTKGGDLDFFARGAMVKSFEDAVFALEKGAISDVVESEFGFHIIQLTDIKAAKAPSFEAMRPQLEADLRKQQAQRQFAELAETFSNSVYEQAESLKPIADRLKLTVQQAQGLSRTPAAGAQGILTNTKLLQALFAEDSVTKRRNTAAVEVAPNTLVSARIVNYRPAALRPYAEVKDDARSQFVQDKSAQLAKAEGMARLAEWKDQAAQAQVGAALVVSREQSAGLPQALMDAVLRTDPARLPTLVGVDLGQQGYALVRVNKIVPRDTPTAQQQAQSRQQFTQLWAQAEAQAYLTHLKSQFKAEMLIEKPSAKIETSAKKP</sequence>
<dbReference type="PANTHER" id="PTHR47529">
    <property type="entry name" value="PEPTIDYL-PROLYL CIS-TRANS ISOMERASE D"/>
    <property type="match status" value="1"/>
</dbReference>
<keyword evidence="15" id="KW-1185">Reference proteome</keyword>
<dbReference type="InterPro" id="IPR046357">
    <property type="entry name" value="PPIase_dom_sf"/>
</dbReference>
<evidence type="ECO:0000256" key="7">
    <source>
        <dbReference type="ARBA" id="ARBA00023186"/>
    </source>
</evidence>
<evidence type="ECO:0000256" key="6">
    <source>
        <dbReference type="ARBA" id="ARBA00023136"/>
    </source>
</evidence>
<dbReference type="Gene3D" id="3.10.50.40">
    <property type="match status" value="1"/>
</dbReference>
<evidence type="ECO:0000256" key="12">
    <source>
        <dbReference type="SAM" id="Phobius"/>
    </source>
</evidence>
<dbReference type="SUPFAM" id="SSF54534">
    <property type="entry name" value="FKBP-like"/>
    <property type="match status" value="1"/>
</dbReference>
<comment type="caution">
    <text evidence="14">The sequence shown here is derived from an EMBL/GenBank/DDBJ whole genome shotgun (WGS) entry which is preliminary data.</text>
</comment>
<evidence type="ECO:0000256" key="11">
    <source>
        <dbReference type="PROSITE-ProRule" id="PRU00278"/>
    </source>
</evidence>
<dbReference type="InterPro" id="IPR052029">
    <property type="entry name" value="PpiD_chaperone"/>
</dbReference>
<keyword evidence="2" id="KW-1003">Cell membrane</keyword>
<comment type="similarity">
    <text evidence="8">Belongs to the PpiD chaperone family.</text>
</comment>
<dbReference type="RefSeq" id="WP_053175268.1">
    <property type="nucleotide sequence ID" value="NZ_LFYT02000001.1"/>
</dbReference>
<keyword evidence="6 12" id="KW-0472">Membrane</keyword>
<dbReference type="PANTHER" id="PTHR47529:SF1">
    <property type="entry name" value="PERIPLASMIC CHAPERONE PPID"/>
    <property type="match status" value="1"/>
</dbReference>
<evidence type="ECO:0000256" key="1">
    <source>
        <dbReference type="ARBA" id="ARBA00004382"/>
    </source>
</evidence>
<keyword evidence="7" id="KW-0143">Chaperone</keyword>
<protein>
    <recommendedName>
        <fullName evidence="9">Periplasmic chaperone PpiD</fullName>
    </recommendedName>
    <alternativeName>
        <fullName evidence="10">Periplasmic folding chaperone</fullName>
    </alternativeName>
</protein>
<evidence type="ECO:0000313" key="14">
    <source>
        <dbReference type="EMBL" id="PVE44732.1"/>
    </source>
</evidence>
<dbReference type="Proteomes" id="UP000037507">
    <property type="component" value="Unassembled WGS sequence"/>
</dbReference>